<dbReference type="STRING" id="1484053.SAMN05444274_101323"/>
<dbReference type="GO" id="GO:0008097">
    <property type="term" value="F:5S rRNA binding"/>
    <property type="evidence" value="ECO:0007669"/>
    <property type="project" value="TreeGrafter"/>
</dbReference>
<dbReference type="GO" id="GO:0022625">
    <property type="term" value="C:cytosolic large ribosomal subunit"/>
    <property type="evidence" value="ECO:0007669"/>
    <property type="project" value="TreeGrafter"/>
</dbReference>
<dbReference type="Gene3D" id="3.30.420.100">
    <property type="match status" value="1"/>
</dbReference>
<name>A0A1M4TCT5_9BACT</name>
<evidence type="ECO:0000256" key="7">
    <source>
        <dbReference type="HAMAP-Rule" id="MF_01337"/>
    </source>
</evidence>
<evidence type="ECO:0000256" key="3">
    <source>
        <dbReference type="ARBA" id="ARBA00022884"/>
    </source>
</evidence>
<dbReference type="OrthoDB" id="9810939at2"/>
<proteinExistence type="inferred from homology"/>
<gene>
    <name evidence="7" type="primary">rplR</name>
    <name evidence="8" type="ORF">SAMN05444274_101323</name>
</gene>
<evidence type="ECO:0000313" key="9">
    <source>
        <dbReference type="Proteomes" id="UP000184164"/>
    </source>
</evidence>
<evidence type="ECO:0000256" key="1">
    <source>
        <dbReference type="ARBA" id="ARBA00007116"/>
    </source>
</evidence>
<evidence type="ECO:0000313" key="8">
    <source>
        <dbReference type="EMBL" id="SHE42178.1"/>
    </source>
</evidence>
<dbReference type="GO" id="GO:0003735">
    <property type="term" value="F:structural constituent of ribosome"/>
    <property type="evidence" value="ECO:0007669"/>
    <property type="project" value="InterPro"/>
</dbReference>
<comment type="function">
    <text evidence="7">This is one of the proteins that bind and probably mediate the attachment of the 5S RNA into the large ribosomal subunit, where it forms part of the central protuberance.</text>
</comment>
<dbReference type="EMBL" id="FQUM01000001">
    <property type="protein sequence ID" value="SHE42178.1"/>
    <property type="molecule type" value="Genomic_DNA"/>
</dbReference>
<dbReference type="GO" id="GO:0006412">
    <property type="term" value="P:translation"/>
    <property type="evidence" value="ECO:0007669"/>
    <property type="project" value="UniProtKB-UniRule"/>
</dbReference>
<accession>A0A1M4TCT5</accession>
<dbReference type="PANTHER" id="PTHR12899">
    <property type="entry name" value="39S RIBOSOMAL PROTEIN L18, MITOCHONDRIAL"/>
    <property type="match status" value="1"/>
</dbReference>
<sequence>MALTKTERRIRIKSRVRKIVTGSAERPRLSVFRSNKQIYAQLIDDINAATLVSASSTEKEVVGEGGNKTEKAALVGKLIAKKALAAGIENVVFDRNGYLYHGRVKQLADAAREGGLKF</sequence>
<keyword evidence="5 7" id="KW-0687">Ribonucleoprotein</keyword>
<keyword evidence="4 7" id="KW-0689">Ribosomal protein</keyword>
<organism evidence="8 9">
    <name type="scientific">Mariniphaga anaerophila</name>
    <dbReference type="NCBI Taxonomy" id="1484053"/>
    <lineage>
        <taxon>Bacteria</taxon>
        <taxon>Pseudomonadati</taxon>
        <taxon>Bacteroidota</taxon>
        <taxon>Bacteroidia</taxon>
        <taxon>Marinilabiliales</taxon>
        <taxon>Prolixibacteraceae</taxon>
        <taxon>Mariniphaga</taxon>
    </lineage>
</organism>
<dbReference type="NCBIfam" id="TIGR00060">
    <property type="entry name" value="L18_bact"/>
    <property type="match status" value="1"/>
</dbReference>
<protein>
    <recommendedName>
        <fullName evidence="6 7">Large ribosomal subunit protein uL18</fullName>
    </recommendedName>
</protein>
<dbReference type="InterPro" id="IPR057268">
    <property type="entry name" value="Ribosomal_L18"/>
</dbReference>
<dbReference type="CDD" id="cd00432">
    <property type="entry name" value="Ribosomal_L18_L5e"/>
    <property type="match status" value="1"/>
</dbReference>
<comment type="subunit">
    <text evidence="7">Part of the 50S ribosomal subunit; part of the 5S rRNA/L5/L18/L25 subcomplex. Contacts the 5S and 23S rRNAs.</text>
</comment>
<evidence type="ECO:0000256" key="2">
    <source>
        <dbReference type="ARBA" id="ARBA00022730"/>
    </source>
</evidence>
<dbReference type="PANTHER" id="PTHR12899:SF3">
    <property type="entry name" value="LARGE RIBOSOMAL SUBUNIT PROTEIN UL18M"/>
    <property type="match status" value="1"/>
</dbReference>
<dbReference type="HAMAP" id="MF_01337_B">
    <property type="entry name" value="Ribosomal_uL18_B"/>
    <property type="match status" value="1"/>
</dbReference>
<evidence type="ECO:0000256" key="5">
    <source>
        <dbReference type="ARBA" id="ARBA00023274"/>
    </source>
</evidence>
<evidence type="ECO:0000256" key="4">
    <source>
        <dbReference type="ARBA" id="ARBA00022980"/>
    </source>
</evidence>
<dbReference type="SUPFAM" id="SSF53137">
    <property type="entry name" value="Translational machinery components"/>
    <property type="match status" value="1"/>
</dbReference>
<keyword evidence="9" id="KW-1185">Reference proteome</keyword>
<keyword evidence="3 7" id="KW-0694">RNA-binding</keyword>
<reference evidence="8 9" key="1">
    <citation type="submission" date="2016-11" db="EMBL/GenBank/DDBJ databases">
        <authorList>
            <person name="Jaros S."/>
            <person name="Januszkiewicz K."/>
            <person name="Wedrychowicz H."/>
        </authorList>
    </citation>
    <scope>NUCLEOTIDE SEQUENCE [LARGE SCALE GENOMIC DNA]</scope>
    <source>
        <strain evidence="8 9">DSM 26910</strain>
    </source>
</reference>
<dbReference type="InterPro" id="IPR004389">
    <property type="entry name" value="Ribosomal_uL18_bac-type"/>
</dbReference>
<dbReference type="FunFam" id="3.30.420.100:FF:000003">
    <property type="entry name" value="50S ribosomal protein L18"/>
    <property type="match status" value="1"/>
</dbReference>
<dbReference type="AlphaFoldDB" id="A0A1M4TCT5"/>
<dbReference type="RefSeq" id="WP_072998297.1">
    <property type="nucleotide sequence ID" value="NZ_FQUM01000001.1"/>
</dbReference>
<evidence type="ECO:0000256" key="6">
    <source>
        <dbReference type="ARBA" id="ARBA00035197"/>
    </source>
</evidence>
<dbReference type="Proteomes" id="UP000184164">
    <property type="component" value="Unassembled WGS sequence"/>
</dbReference>
<keyword evidence="2 7" id="KW-0699">rRNA-binding</keyword>
<comment type="similarity">
    <text evidence="1 7">Belongs to the universal ribosomal protein uL18 family.</text>
</comment>
<dbReference type="InterPro" id="IPR005484">
    <property type="entry name" value="Ribosomal_uL18_bac/plant/anim"/>
</dbReference>
<dbReference type="Pfam" id="PF00861">
    <property type="entry name" value="Ribosomal_L18p"/>
    <property type="match status" value="1"/>
</dbReference>